<keyword evidence="1" id="KW-0238">DNA-binding</keyword>
<evidence type="ECO:0000313" key="3">
    <source>
        <dbReference type="EMBL" id="MBC8581100.1"/>
    </source>
</evidence>
<dbReference type="PANTHER" id="PTHR46797:SF1">
    <property type="entry name" value="METHYLPHOSPHONATE SYNTHASE"/>
    <property type="match status" value="1"/>
</dbReference>
<evidence type="ECO:0000259" key="2">
    <source>
        <dbReference type="PROSITE" id="PS50943"/>
    </source>
</evidence>
<keyword evidence="4" id="KW-1185">Reference proteome</keyword>
<evidence type="ECO:0000256" key="1">
    <source>
        <dbReference type="ARBA" id="ARBA00023125"/>
    </source>
</evidence>
<proteinExistence type="predicted"/>
<dbReference type="GO" id="GO:0003677">
    <property type="term" value="F:DNA binding"/>
    <property type="evidence" value="ECO:0007669"/>
    <property type="project" value="UniProtKB-KW"/>
</dbReference>
<dbReference type="PROSITE" id="PS50943">
    <property type="entry name" value="HTH_CROC1"/>
    <property type="match status" value="1"/>
</dbReference>
<dbReference type="Gene3D" id="1.10.260.40">
    <property type="entry name" value="lambda repressor-like DNA-binding domains"/>
    <property type="match status" value="1"/>
</dbReference>
<name>A0A926EMC4_9FIRM</name>
<dbReference type="SMART" id="SM00530">
    <property type="entry name" value="HTH_XRE"/>
    <property type="match status" value="1"/>
</dbReference>
<accession>A0A926EMC4</accession>
<dbReference type="SUPFAM" id="SSF47413">
    <property type="entry name" value="lambda repressor-like DNA-binding domains"/>
    <property type="match status" value="1"/>
</dbReference>
<dbReference type="EMBL" id="JACRSY010000036">
    <property type="protein sequence ID" value="MBC8581100.1"/>
    <property type="molecule type" value="Genomic_DNA"/>
</dbReference>
<protein>
    <submittedName>
        <fullName evidence="3">Helix-turn-helix transcriptional regulator</fullName>
    </submittedName>
</protein>
<sequence length="155" mass="18066">MNKRLKEIRQELGLNQEAFASKIGLIRSTISNIETGNRNLTDRVISDICREFNVNEEWLRNGIGEMFIETDNTLISQLAKEYKLNDFEIKMIETYVKLPQNQRDAISNYMRFLSNETSATNLDDTSEIDEEVENYRLELTATKKAKYQQSQSLQT</sequence>
<dbReference type="GO" id="GO:0005829">
    <property type="term" value="C:cytosol"/>
    <property type="evidence" value="ECO:0007669"/>
    <property type="project" value="TreeGrafter"/>
</dbReference>
<feature type="domain" description="HTH cro/C1-type" evidence="2">
    <location>
        <begin position="5"/>
        <end position="59"/>
    </location>
</feature>
<dbReference type="Pfam" id="PF12844">
    <property type="entry name" value="HTH_19"/>
    <property type="match status" value="1"/>
</dbReference>
<gene>
    <name evidence="3" type="ORF">H8718_16405</name>
</gene>
<dbReference type="CDD" id="cd00093">
    <property type="entry name" value="HTH_XRE"/>
    <property type="match status" value="1"/>
</dbReference>
<comment type="caution">
    <text evidence="3">The sequence shown here is derived from an EMBL/GenBank/DDBJ whole genome shotgun (WGS) entry which is preliminary data.</text>
</comment>
<dbReference type="PANTHER" id="PTHR46797">
    <property type="entry name" value="HTH-TYPE TRANSCRIPTIONAL REGULATOR"/>
    <property type="match status" value="1"/>
</dbReference>
<dbReference type="AlphaFoldDB" id="A0A926EMC4"/>
<dbReference type="InterPro" id="IPR010982">
    <property type="entry name" value="Lambda_DNA-bd_dom_sf"/>
</dbReference>
<dbReference type="InterPro" id="IPR050807">
    <property type="entry name" value="TransReg_Diox_bact_type"/>
</dbReference>
<evidence type="ECO:0000313" key="4">
    <source>
        <dbReference type="Proteomes" id="UP000655830"/>
    </source>
</evidence>
<dbReference type="GO" id="GO:0003700">
    <property type="term" value="F:DNA-binding transcription factor activity"/>
    <property type="evidence" value="ECO:0007669"/>
    <property type="project" value="TreeGrafter"/>
</dbReference>
<dbReference type="InterPro" id="IPR001387">
    <property type="entry name" value="Cro/C1-type_HTH"/>
</dbReference>
<reference evidence="3" key="1">
    <citation type="submission" date="2020-08" db="EMBL/GenBank/DDBJ databases">
        <title>Genome public.</title>
        <authorList>
            <person name="Liu C."/>
            <person name="Sun Q."/>
        </authorList>
    </citation>
    <scope>NUCLEOTIDE SEQUENCE</scope>
    <source>
        <strain evidence="3">NSJ-12</strain>
    </source>
</reference>
<organism evidence="3 4">
    <name type="scientific">Zhenhengia yiwuensis</name>
    <dbReference type="NCBI Taxonomy" id="2763666"/>
    <lineage>
        <taxon>Bacteria</taxon>
        <taxon>Bacillati</taxon>
        <taxon>Bacillota</taxon>
        <taxon>Clostridia</taxon>
        <taxon>Lachnospirales</taxon>
        <taxon>Lachnospiraceae</taxon>
        <taxon>Zhenhengia</taxon>
    </lineage>
</organism>
<dbReference type="RefSeq" id="WP_249333853.1">
    <property type="nucleotide sequence ID" value="NZ_JACRSY010000036.1"/>
</dbReference>
<dbReference type="Proteomes" id="UP000655830">
    <property type="component" value="Unassembled WGS sequence"/>
</dbReference>